<comment type="subcellular location">
    <subcellularLocation>
        <location evidence="1 5">Secreted</location>
    </subcellularLocation>
</comment>
<dbReference type="VEuPathDB" id="FungiDB:KRP22_13928"/>
<keyword evidence="3 5" id="KW-0964">Secreted</keyword>
<keyword evidence="4 5" id="KW-0732">Signal</keyword>
<proteinExistence type="inferred from homology"/>
<reference evidence="7" key="1">
    <citation type="journal article" date="2006" name="Science">
        <title>Phytophthora genome sequences uncover evolutionary origins and mechanisms of pathogenesis.</title>
        <authorList>
            <person name="Tyler B.M."/>
            <person name="Tripathy S."/>
            <person name="Zhang X."/>
            <person name="Dehal P."/>
            <person name="Jiang R.H."/>
            <person name="Aerts A."/>
            <person name="Arredondo F.D."/>
            <person name="Baxter L."/>
            <person name="Bensasson D."/>
            <person name="Beynon J.L."/>
            <person name="Chapman J."/>
            <person name="Damasceno C.M."/>
            <person name="Dorrance A.E."/>
            <person name="Dou D."/>
            <person name="Dickerman A.W."/>
            <person name="Dubchak I.L."/>
            <person name="Garbelotto M."/>
            <person name="Gijzen M."/>
            <person name="Gordon S.G."/>
            <person name="Govers F."/>
            <person name="Grunwald N.J."/>
            <person name="Huang W."/>
            <person name="Ivors K.L."/>
            <person name="Jones R.W."/>
            <person name="Kamoun S."/>
            <person name="Krampis K."/>
            <person name="Lamour K.H."/>
            <person name="Lee M.K."/>
            <person name="McDonald W.H."/>
            <person name="Medina M."/>
            <person name="Meijer H.J."/>
            <person name="Nordberg E.K."/>
            <person name="Maclean D.J."/>
            <person name="Ospina-Giraldo M.D."/>
            <person name="Morris P.F."/>
            <person name="Phuntumart V."/>
            <person name="Putnam N.H."/>
            <person name="Rash S."/>
            <person name="Rose J.K."/>
            <person name="Sakihama Y."/>
            <person name="Salamov A.A."/>
            <person name="Savidor A."/>
            <person name="Scheuring C.F."/>
            <person name="Smith B.M."/>
            <person name="Sobral B.W."/>
            <person name="Terry A."/>
            <person name="Torto-Alalibo T.A."/>
            <person name="Win J."/>
            <person name="Xu Z."/>
            <person name="Zhang H."/>
            <person name="Grigoriev I.V."/>
            <person name="Rokhsar D.S."/>
            <person name="Boore J.L."/>
        </authorList>
    </citation>
    <scope>NUCLEOTIDE SEQUENCE [LARGE SCALE GENOMIC DNA]</scope>
    <source>
        <strain evidence="7">Pr102</strain>
    </source>
</reference>
<evidence type="ECO:0000256" key="2">
    <source>
        <dbReference type="ARBA" id="ARBA00010400"/>
    </source>
</evidence>
<evidence type="ECO:0000256" key="4">
    <source>
        <dbReference type="ARBA" id="ARBA00022729"/>
    </source>
</evidence>
<protein>
    <recommendedName>
        <fullName evidence="5">RxLR effector protein</fullName>
    </recommendedName>
</protein>
<dbReference type="AlphaFoldDB" id="H3H1A6"/>
<organism evidence="6 7">
    <name type="scientific">Phytophthora ramorum</name>
    <name type="common">Sudden oak death agent</name>
    <dbReference type="NCBI Taxonomy" id="164328"/>
    <lineage>
        <taxon>Eukaryota</taxon>
        <taxon>Sar</taxon>
        <taxon>Stramenopiles</taxon>
        <taxon>Oomycota</taxon>
        <taxon>Peronosporomycetes</taxon>
        <taxon>Peronosporales</taxon>
        <taxon>Peronosporaceae</taxon>
        <taxon>Phytophthora</taxon>
    </lineage>
</organism>
<dbReference type="InParanoid" id="H3H1A6"/>
<sequence length="150" mass="16607">MRLSLFLFAAAVTLLAKANTVEAAVTASDLSNSIDLVQNNIVGSRSLRIRVATADADDSDDEERAGLESLKSILKSSATLEAKANQLIAKNKELFQQVEAIIGSPYQLHQRLGIPEKVKIMTGAQLDKDMDYHFWLAYSKWYKGTYGKDR</sequence>
<comment type="domain">
    <text evidence="5">The RxLR-dEER motif acts to carry the protein into the host cell cytoplasm through binding to cell surface phosphatidylinositol-3-phosphate.</text>
</comment>
<dbReference type="eggNOG" id="ENOG502RGYW">
    <property type="taxonomic scope" value="Eukaryota"/>
</dbReference>
<evidence type="ECO:0000256" key="1">
    <source>
        <dbReference type="ARBA" id="ARBA00004613"/>
    </source>
</evidence>
<accession>H3H1A6</accession>
<dbReference type="VEuPathDB" id="FungiDB:KRP23_12622"/>
<dbReference type="GeneID" id="94219039"/>
<dbReference type="Pfam" id="PF16810">
    <property type="entry name" value="RXLR"/>
    <property type="match status" value="1"/>
</dbReference>
<name>H3H1A6_PHYRM</name>
<dbReference type="RefSeq" id="XP_067739530.1">
    <property type="nucleotide sequence ID" value="XM_067883262.1"/>
</dbReference>
<dbReference type="OrthoDB" id="126302at2759"/>
<evidence type="ECO:0000313" key="6">
    <source>
        <dbReference type="EnsemblProtists" id="Phyra84010"/>
    </source>
</evidence>
<comment type="similarity">
    <text evidence="2 5">Belongs to the RxLR effector family.</text>
</comment>
<dbReference type="EMBL" id="DS566098">
    <property type="status" value="NOT_ANNOTATED_CDS"/>
    <property type="molecule type" value="Genomic_DNA"/>
</dbReference>
<keyword evidence="7" id="KW-1185">Reference proteome</keyword>
<comment type="function">
    <text evidence="5">Effector that suppresses plant defense responses during pathogen infection.</text>
</comment>
<feature type="signal peptide" evidence="5">
    <location>
        <begin position="1"/>
        <end position="23"/>
    </location>
</feature>
<evidence type="ECO:0000313" key="7">
    <source>
        <dbReference type="Proteomes" id="UP000005238"/>
    </source>
</evidence>
<dbReference type="InterPro" id="IPR031825">
    <property type="entry name" value="RXLR"/>
</dbReference>
<evidence type="ECO:0000256" key="5">
    <source>
        <dbReference type="RuleBase" id="RU367124"/>
    </source>
</evidence>
<feature type="chain" id="PRO_5044963632" description="RxLR effector protein" evidence="5">
    <location>
        <begin position="24"/>
        <end position="150"/>
    </location>
</feature>
<dbReference type="Proteomes" id="UP000005238">
    <property type="component" value="Unassembled WGS sequence"/>
</dbReference>
<reference evidence="6" key="2">
    <citation type="submission" date="2015-06" db="UniProtKB">
        <authorList>
            <consortium name="EnsemblProtists"/>
        </authorList>
    </citation>
    <scope>IDENTIFICATION</scope>
    <source>
        <strain evidence="6">Pr102</strain>
    </source>
</reference>
<evidence type="ECO:0000256" key="3">
    <source>
        <dbReference type="ARBA" id="ARBA00022525"/>
    </source>
</evidence>
<dbReference type="EnsemblProtists" id="Phyra84010">
    <property type="protein sequence ID" value="Phyra84010"/>
    <property type="gene ID" value="Phyra84010"/>
</dbReference>
<dbReference type="HOGENOM" id="CLU_1630331_0_0_1"/>